<dbReference type="PROSITE" id="PS50234">
    <property type="entry name" value="VWFA"/>
    <property type="match status" value="1"/>
</dbReference>
<name>A0ABQ9X511_9EUKA</name>
<dbReference type="InterPro" id="IPR036465">
    <property type="entry name" value="vWFA_dom_sf"/>
</dbReference>
<dbReference type="Proteomes" id="UP001281761">
    <property type="component" value="Unassembled WGS sequence"/>
</dbReference>
<sequence>MSVGMHQTPADFKRVILKSVMRCIDFDHHPEKYSINDVQQIHRELDNVIPFGSKEELIQLAHEKIARFVVREDEHHGHTQHLFSPFIVNVLKRAIKTDLTDDIQSLMLLHSDIDGNVPIGSISSLRIQALRKCITLLKEDIHCLPNVTGFEKYVRLSLDTEPVVRIADGSGELNGLVSIQAPTLDDSAPEDHICVCFVVSVAHAMEEEGKLDEILEGIRETVDQLDTSDYIALVTFSRAASVLLPLTRVGTIRSTDTGDETTFHDYNDSANDSVDFELSVTNGGSEEDYMEEEKPSKPSVDFERILRDIRVGTTSNLCEGLESGIKEINNHLHDGLIPPTYRRVVVLIGNGSVNEGIRDTNMIGAVVKRYRQSDQTHLITPNTQQNLSPRSSSFQPPSNDPYSMSVPFVISTVGVGMQTAEEENVLRTVALRGGGEFNWAASTEDEEIRDVILNSVMSWKVRTTRHFRVSLVGTDALEKILPTPNISCQSEPAPIVGTHTRIIRMETSQLVDLINFNNEEVFFGSTFTSESTAEQVRAFHEEMRHNPNKRKEMVKIRTLDTADLVSGEERQLLINFKLWTTSSPTSDGTGFVSAMDRQKLNEVKEVGAILVTYRYFNSLDTDAVFIPIKTRVVVESGRRDLRDPLRSSLLTTAAQRATQDAIGLNQKIMELEGNESMERLRAFMMFSNANEKLKEAALEAEKGNVRKAKEMAQEAQQTVNAFAAPRLLSKERVLRRLIEVSSELGERLDVRDSRNWDDATATDMFPRVLLALTRMSPEDQLEVQKYRSYTLAMNADSRISHFIAIVDAFLGREGSGEVRTEDLALAARQISYFQLCTSVGVGSHSATSMTERGNSLQKLVRAVWKEGGVAKGSSGVGGGKREVLVDNGSESQSASDVSSSYSGGVEEKGGVWKGSRRERKAAEGFVGSESDSERKERRRWRGFGFGGRGRESDEGSEGRSGSEREMSTRLLKKGKLGGVGSDGGREVGFTGREDERGGRGEEERRKEGGKKGRSNRTPK</sequence>
<dbReference type="EMBL" id="JARBJD010000219">
    <property type="protein sequence ID" value="KAK2946770.1"/>
    <property type="molecule type" value="Genomic_DNA"/>
</dbReference>
<proteinExistence type="predicted"/>
<dbReference type="InterPro" id="IPR002035">
    <property type="entry name" value="VWF_A"/>
</dbReference>
<keyword evidence="4" id="KW-1185">Reference proteome</keyword>
<feature type="region of interest" description="Disordered" evidence="1">
    <location>
        <begin position="378"/>
        <end position="399"/>
    </location>
</feature>
<organism evidence="3 4">
    <name type="scientific">Blattamonas nauphoetae</name>
    <dbReference type="NCBI Taxonomy" id="2049346"/>
    <lineage>
        <taxon>Eukaryota</taxon>
        <taxon>Metamonada</taxon>
        <taxon>Preaxostyla</taxon>
        <taxon>Oxymonadida</taxon>
        <taxon>Blattamonas</taxon>
    </lineage>
</organism>
<feature type="region of interest" description="Disordered" evidence="1">
    <location>
        <begin position="870"/>
        <end position="1019"/>
    </location>
</feature>
<protein>
    <recommendedName>
        <fullName evidence="2">VWFA domain-containing protein</fullName>
    </recommendedName>
</protein>
<evidence type="ECO:0000313" key="3">
    <source>
        <dbReference type="EMBL" id="KAK2946770.1"/>
    </source>
</evidence>
<gene>
    <name evidence="3" type="ORF">BLNAU_18300</name>
</gene>
<reference evidence="3 4" key="1">
    <citation type="journal article" date="2022" name="bioRxiv">
        <title>Genomics of Preaxostyla Flagellates Illuminates Evolutionary Transitions and the Path Towards Mitochondrial Loss.</title>
        <authorList>
            <person name="Novak L.V.F."/>
            <person name="Treitli S.C."/>
            <person name="Pyrih J."/>
            <person name="Halakuc P."/>
            <person name="Pipaliya S.V."/>
            <person name="Vacek V."/>
            <person name="Brzon O."/>
            <person name="Soukal P."/>
            <person name="Eme L."/>
            <person name="Dacks J.B."/>
            <person name="Karnkowska A."/>
            <person name="Elias M."/>
            <person name="Hampl V."/>
        </authorList>
    </citation>
    <scope>NUCLEOTIDE SEQUENCE [LARGE SCALE GENOMIC DNA]</scope>
    <source>
        <strain evidence="3">NAU3</strain>
        <tissue evidence="3">Gut</tissue>
    </source>
</reference>
<comment type="caution">
    <text evidence="3">The sequence shown here is derived from an EMBL/GenBank/DDBJ whole genome shotgun (WGS) entry which is preliminary data.</text>
</comment>
<accession>A0ABQ9X511</accession>
<feature type="domain" description="VWFA" evidence="2">
    <location>
        <begin position="194"/>
        <end position="456"/>
    </location>
</feature>
<dbReference type="Gene3D" id="3.40.50.410">
    <property type="entry name" value="von Willebrand factor, type A domain"/>
    <property type="match status" value="1"/>
</dbReference>
<dbReference type="SUPFAM" id="SSF53300">
    <property type="entry name" value="vWA-like"/>
    <property type="match status" value="1"/>
</dbReference>
<feature type="compositionally biased region" description="Basic and acidic residues" evidence="1">
    <location>
        <begin position="948"/>
        <end position="967"/>
    </location>
</feature>
<evidence type="ECO:0000313" key="4">
    <source>
        <dbReference type="Proteomes" id="UP001281761"/>
    </source>
</evidence>
<feature type="compositionally biased region" description="Low complexity" evidence="1">
    <location>
        <begin position="888"/>
        <end position="904"/>
    </location>
</feature>
<feature type="compositionally biased region" description="Basic and acidic residues" evidence="1">
    <location>
        <begin position="991"/>
        <end position="1010"/>
    </location>
</feature>
<evidence type="ECO:0000259" key="2">
    <source>
        <dbReference type="PROSITE" id="PS50234"/>
    </source>
</evidence>
<evidence type="ECO:0000256" key="1">
    <source>
        <dbReference type="SAM" id="MobiDB-lite"/>
    </source>
</evidence>